<protein>
    <submittedName>
        <fullName evidence="1">Peptidase M19, renal dipeptidase</fullName>
        <ecNumber evidence="1">3.4.13.19</ecNumber>
    </submittedName>
</protein>
<dbReference type="GO" id="GO:0006508">
    <property type="term" value="P:proteolysis"/>
    <property type="evidence" value="ECO:0007669"/>
    <property type="project" value="InterPro"/>
</dbReference>
<dbReference type="EC" id="3.4.13.19" evidence="1"/>
<evidence type="ECO:0000313" key="1">
    <source>
        <dbReference type="EMBL" id="AMG73494.1"/>
    </source>
</evidence>
<dbReference type="Proteomes" id="UP000058599">
    <property type="component" value="Chromosome"/>
</dbReference>
<dbReference type="InterPro" id="IPR006311">
    <property type="entry name" value="TAT_signal"/>
</dbReference>
<dbReference type="KEGG" id="sgi:SGRAN_1101"/>
<dbReference type="GO" id="GO:0070573">
    <property type="term" value="F:metallodipeptidase activity"/>
    <property type="evidence" value="ECO:0007669"/>
    <property type="project" value="InterPro"/>
</dbReference>
<organism evidence="1 2">
    <name type="scientific">Sphingopyxis granuli</name>
    <dbReference type="NCBI Taxonomy" id="267128"/>
    <lineage>
        <taxon>Bacteria</taxon>
        <taxon>Pseudomonadati</taxon>
        <taxon>Pseudomonadota</taxon>
        <taxon>Alphaproteobacteria</taxon>
        <taxon>Sphingomonadales</taxon>
        <taxon>Sphingomonadaceae</taxon>
        <taxon>Sphingopyxis</taxon>
    </lineage>
</organism>
<keyword evidence="1" id="KW-0645">Protease</keyword>
<keyword evidence="1" id="KW-0224">Dipeptidase</keyword>
<dbReference type="AlphaFoldDB" id="A0AA86L1W0"/>
<dbReference type="PANTHER" id="PTHR10443">
    <property type="entry name" value="MICROSOMAL DIPEPTIDASE"/>
    <property type="match status" value="1"/>
</dbReference>
<dbReference type="PROSITE" id="PS51318">
    <property type="entry name" value="TAT"/>
    <property type="match status" value="1"/>
</dbReference>
<dbReference type="InterPro" id="IPR008257">
    <property type="entry name" value="Pept_M19"/>
</dbReference>
<reference evidence="1 2" key="1">
    <citation type="journal article" date="2016" name="BMC Genomics">
        <title>Genomic analysis of the nitrate-respiring Sphingopyxis granuli (formerly Sphingomonas macrogoltabida) strain TFA.</title>
        <authorList>
            <person name="Garcia-Romero I."/>
            <person name="Perez-Pulido A.J."/>
            <person name="Gonzalez-Flores Y.E."/>
            <person name="Reyes-Ramirez F."/>
            <person name="Santero E."/>
            <person name="Floriano B."/>
        </authorList>
    </citation>
    <scope>NUCLEOTIDE SEQUENCE [LARGE SCALE GENOMIC DNA]</scope>
    <source>
        <strain evidence="1 2">TFA</strain>
    </source>
</reference>
<dbReference type="EMBL" id="CP012199">
    <property type="protein sequence ID" value="AMG73494.1"/>
    <property type="molecule type" value="Genomic_DNA"/>
</dbReference>
<dbReference type="PANTHER" id="PTHR10443:SF12">
    <property type="entry name" value="DIPEPTIDASE"/>
    <property type="match status" value="1"/>
</dbReference>
<sequence>MKVSRRTVLGGAAALAVSARAGATGFGRGRYDRAMVIDGLSSLGPLDPEGPAVASQLVAYRASGLTAIHQTVGAAGNTAGRFEETLRRIARYERFVRAFPDRLLHVRAAADLRAAQDSGRLGVIFGFQDTVPLETDAGRLDLFDLLGVRIVQLTYNKRNLVGDGCLEPGNAGLSDFGREVVAGLNARRMMVDASHASQRTIAEAIAASTAPIAISHTGCRALVDVPRNTADAELRALADRGGVAGIYFMPFLRASGQPRADDVIRHIEHAVKVAGEDHVALGTDGGIGAVGLTAGYAENQRRFYEERKAAGVAAPGEAPDVFNLVPDYNAPTRFLTLADDLSARGWPARRIEKLLGANFARLCADVWGR</sequence>
<dbReference type="PROSITE" id="PS51365">
    <property type="entry name" value="RENAL_DIPEPTIDASE_2"/>
    <property type="match status" value="1"/>
</dbReference>
<accession>A0AA86L1W0</accession>
<name>A0AA86L1W0_9SPHN</name>
<keyword evidence="2" id="KW-1185">Reference proteome</keyword>
<dbReference type="InterPro" id="IPR032466">
    <property type="entry name" value="Metal_Hydrolase"/>
</dbReference>
<keyword evidence="1" id="KW-0378">Hydrolase</keyword>
<dbReference type="RefSeq" id="WP_067181392.1">
    <property type="nucleotide sequence ID" value="NZ_CP012199.1"/>
</dbReference>
<dbReference type="SUPFAM" id="SSF51556">
    <property type="entry name" value="Metallo-dependent hydrolases"/>
    <property type="match status" value="1"/>
</dbReference>
<dbReference type="Pfam" id="PF01244">
    <property type="entry name" value="Peptidase_M19"/>
    <property type="match status" value="1"/>
</dbReference>
<proteinExistence type="predicted"/>
<evidence type="ECO:0000313" key="2">
    <source>
        <dbReference type="Proteomes" id="UP000058599"/>
    </source>
</evidence>
<dbReference type="Gene3D" id="3.20.20.140">
    <property type="entry name" value="Metal-dependent hydrolases"/>
    <property type="match status" value="1"/>
</dbReference>
<gene>
    <name evidence="1" type="ORF">SGRAN_1101</name>
</gene>